<dbReference type="Gene3D" id="3.40.50.300">
    <property type="entry name" value="P-loop containing nucleotide triphosphate hydrolases"/>
    <property type="match status" value="1"/>
</dbReference>
<dbReference type="Gene3D" id="3.30.450.20">
    <property type="entry name" value="PAS domain"/>
    <property type="match status" value="1"/>
</dbReference>
<name>A0A7C0ZI34_UNCW3</name>
<dbReference type="CDD" id="cd00009">
    <property type="entry name" value="AAA"/>
    <property type="match status" value="1"/>
</dbReference>
<dbReference type="GO" id="GO:0006355">
    <property type="term" value="P:regulation of DNA-templated transcription"/>
    <property type="evidence" value="ECO:0007669"/>
    <property type="project" value="InterPro"/>
</dbReference>
<accession>A0A7C0ZI34</accession>
<evidence type="ECO:0000256" key="1">
    <source>
        <dbReference type="ARBA" id="ARBA00022741"/>
    </source>
</evidence>
<dbReference type="PROSITE" id="PS00688">
    <property type="entry name" value="SIGMA54_INTERACT_3"/>
    <property type="match status" value="1"/>
</dbReference>
<dbReference type="InterPro" id="IPR025662">
    <property type="entry name" value="Sigma_54_int_dom_ATP-bd_1"/>
</dbReference>
<dbReference type="PROSITE" id="PS00676">
    <property type="entry name" value="SIGMA54_INTERACT_2"/>
    <property type="match status" value="1"/>
</dbReference>
<dbReference type="SUPFAM" id="SSF46689">
    <property type="entry name" value="Homeodomain-like"/>
    <property type="match status" value="1"/>
</dbReference>
<dbReference type="InterPro" id="IPR000014">
    <property type="entry name" value="PAS"/>
</dbReference>
<dbReference type="InterPro" id="IPR000700">
    <property type="entry name" value="PAS-assoc_C"/>
</dbReference>
<keyword evidence="6" id="KW-0804">Transcription</keyword>
<dbReference type="FunFam" id="3.40.50.300:FF:000006">
    <property type="entry name" value="DNA-binding transcriptional regulator NtrC"/>
    <property type="match status" value="1"/>
</dbReference>
<dbReference type="GO" id="GO:0005524">
    <property type="term" value="F:ATP binding"/>
    <property type="evidence" value="ECO:0007669"/>
    <property type="project" value="UniProtKB-KW"/>
</dbReference>
<evidence type="ECO:0000259" key="8">
    <source>
        <dbReference type="PROSITE" id="PS50112"/>
    </source>
</evidence>
<dbReference type="SMART" id="SM00382">
    <property type="entry name" value="AAA"/>
    <property type="match status" value="1"/>
</dbReference>
<organism evidence="10">
    <name type="scientific">candidate division WOR-3 bacterium</name>
    <dbReference type="NCBI Taxonomy" id="2052148"/>
    <lineage>
        <taxon>Bacteria</taxon>
        <taxon>Bacteria division WOR-3</taxon>
    </lineage>
</organism>
<dbReference type="PANTHER" id="PTHR32071">
    <property type="entry name" value="TRANSCRIPTIONAL REGULATORY PROTEIN"/>
    <property type="match status" value="1"/>
</dbReference>
<keyword evidence="2" id="KW-0067">ATP-binding</keyword>
<gene>
    <name evidence="10" type="ORF">ENF18_04355</name>
</gene>
<dbReference type="InterPro" id="IPR025944">
    <property type="entry name" value="Sigma_54_int_dom_CS"/>
</dbReference>
<dbReference type="PRINTS" id="PR01590">
    <property type="entry name" value="HTHFIS"/>
</dbReference>
<dbReference type="InterPro" id="IPR003593">
    <property type="entry name" value="AAA+_ATPase"/>
</dbReference>
<dbReference type="InterPro" id="IPR027417">
    <property type="entry name" value="P-loop_NTPase"/>
</dbReference>
<dbReference type="PROSITE" id="PS50112">
    <property type="entry name" value="PAS"/>
    <property type="match status" value="1"/>
</dbReference>
<dbReference type="Gene3D" id="1.10.8.60">
    <property type="match status" value="1"/>
</dbReference>
<evidence type="ECO:0000256" key="6">
    <source>
        <dbReference type="ARBA" id="ARBA00023163"/>
    </source>
</evidence>
<evidence type="ECO:0000256" key="3">
    <source>
        <dbReference type="ARBA" id="ARBA00023015"/>
    </source>
</evidence>
<keyword evidence="5" id="KW-0010">Activator</keyword>
<dbReference type="AlphaFoldDB" id="A0A7C0ZI34"/>
<dbReference type="InterPro" id="IPR058031">
    <property type="entry name" value="AAA_lid_NorR"/>
</dbReference>
<dbReference type="EMBL" id="DQWE01000211">
    <property type="protein sequence ID" value="HDI83005.1"/>
    <property type="molecule type" value="Genomic_DNA"/>
</dbReference>
<dbReference type="PANTHER" id="PTHR32071:SF57">
    <property type="entry name" value="C4-DICARBOXYLATE TRANSPORT TRANSCRIPTIONAL REGULATORY PROTEIN DCTD"/>
    <property type="match status" value="1"/>
</dbReference>
<dbReference type="InterPro" id="IPR002197">
    <property type="entry name" value="HTH_Fis"/>
</dbReference>
<dbReference type="InterPro" id="IPR035965">
    <property type="entry name" value="PAS-like_dom_sf"/>
</dbReference>
<dbReference type="PROSITE" id="PS50045">
    <property type="entry name" value="SIGMA54_INTERACT_4"/>
    <property type="match status" value="1"/>
</dbReference>
<dbReference type="Pfam" id="PF25601">
    <property type="entry name" value="AAA_lid_14"/>
    <property type="match status" value="1"/>
</dbReference>
<dbReference type="NCBIfam" id="TIGR00229">
    <property type="entry name" value="sensory_box"/>
    <property type="match status" value="1"/>
</dbReference>
<dbReference type="Pfam" id="PF02954">
    <property type="entry name" value="HTH_8"/>
    <property type="match status" value="1"/>
</dbReference>
<feature type="domain" description="PAC" evidence="9">
    <location>
        <begin position="114"/>
        <end position="166"/>
    </location>
</feature>
<evidence type="ECO:0000313" key="10">
    <source>
        <dbReference type="EMBL" id="HDI83005.1"/>
    </source>
</evidence>
<feature type="domain" description="PAS" evidence="8">
    <location>
        <begin position="42"/>
        <end position="88"/>
    </location>
</feature>
<proteinExistence type="predicted"/>
<sequence>MTIKVLVSVNPVKSPEGKTNQHLFVIRNIFEYLFLLKQLIQERNFKEAILESILDGVFTVDSQFRITSFNKAAENITGYKKEEVLGKNCSEVMKSPDADACPLKKTLETGENVSNYEMEIITKNGKRIPVSVNTAILYDEKGEVIGGVETFRDMSEIVRLRNEVRHRFSFGNIIGKSDCMQIIYDKLEVISVTDSNVLIEGETGTGKDLIARTIHYNSMRKDKPFVKINCAAIPENLLESELFGYKKGAFTGAVMDKMGKFEAADGGTIFLDEIGDMPLSLQAKILRVIEEREFERLGEVETRKVDVRVIAATNRPLKELVEQGKFRMDLYYRLNVVRIRLPALRERAEDIPLLLDHFIEVFNKKFNKKVKGVEQRVMDFLLDYSWPGNVRELENVIEHAMIHARGDLIRFDNLPDYLFEEGESGAVSLVDVEREHILRVLKSVNNNKTRASKILGISRSTLWRKLKELNIE</sequence>
<dbReference type="PROSITE" id="PS50113">
    <property type="entry name" value="PAC"/>
    <property type="match status" value="1"/>
</dbReference>
<dbReference type="CDD" id="cd00130">
    <property type="entry name" value="PAS"/>
    <property type="match status" value="1"/>
</dbReference>
<feature type="domain" description="Sigma-54 factor interaction" evidence="7">
    <location>
        <begin position="173"/>
        <end position="402"/>
    </location>
</feature>
<dbReference type="InterPro" id="IPR002078">
    <property type="entry name" value="Sigma_54_int"/>
</dbReference>
<keyword evidence="3" id="KW-0805">Transcription regulation</keyword>
<dbReference type="SUPFAM" id="SSF55785">
    <property type="entry name" value="PYP-like sensor domain (PAS domain)"/>
    <property type="match status" value="1"/>
</dbReference>
<dbReference type="SMART" id="SM00091">
    <property type="entry name" value="PAS"/>
    <property type="match status" value="1"/>
</dbReference>
<dbReference type="Pfam" id="PF00158">
    <property type="entry name" value="Sigma54_activat"/>
    <property type="match status" value="1"/>
</dbReference>
<evidence type="ECO:0000259" key="9">
    <source>
        <dbReference type="PROSITE" id="PS50113"/>
    </source>
</evidence>
<dbReference type="InterPro" id="IPR009057">
    <property type="entry name" value="Homeodomain-like_sf"/>
</dbReference>
<comment type="caution">
    <text evidence="10">The sequence shown here is derived from an EMBL/GenBank/DDBJ whole genome shotgun (WGS) entry which is preliminary data.</text>
</comment>
<evidence type="ECO:0000256" key="5">
    <source>
        <dbReference type="ARBA" id="ARBA00023159"/>
    </source>
</evidence>
<dbReference type="InterPro" id="IPR025943">
    <property type="entry name" value="Sigma_54_int_dom_ATP-bd_2"/>
</dbReference>
<dbReference type="GO" id="GO:0043565">
    <property type="term" value="F:sequence-specific DNA binding"/>
    <property type="evidence" value="ECO:0007669"/>
    <property type="project" value="InterPro"/>
</dbReference>
<dbReference type="FunFam" id="1.10.8.60:FF:000014">
    <property type="entry name" value="DNA-binding transcriptional regulator NtrC"/>
    <property type="match status" value="1"/>
</dbReference>
<reference evidence="10" key="1">
    <citation type="journal article" date="2020" name="mSystems">
        <title>Genome- and Community-Level Interaction Insights into Carbon Utilization and Element Cycling Functions of Hydrothermarchaeota in Hydrothermal Sediment.</title>
        <authorList>
            <person name="Zhou Z."/>
            <person name="Liu Y."/>
            <person name="Xu W."/>
            <person name="Pan J."/>
            <person name="Luo Z.H."/>
            <person name="Li M."/>
        </authorList>
    </citation>
    <scope>NUCLEOTIDE SEQUENCE [LARGE SCALE GENOMIC DNA]</scope>
    <source>
        <strain evidence="10">HyVt-102</strain>
    </source>
</reference>
<keyword evidence="4" id="KW-0238">DNA-binding</keyword>
<dbReference type="PROSITE" id="PS00675">
    <property type="entry name" value="SIGMA54_INTERACT_1"/>
    <property type="match status" value="1"/>
</dbReference>
<evidence type="ECO:0000256" key="4">
    <source>
        <dbReference type="ARBA" id="ARBA00023125"/>
    </source>
</evidence>
<evidence type="ECO:0000259" key="7">
    <source>
        <dbReference type="PROSITE" id="PS50045"/>
    </source>
</evidence>
<keyword evidence="1" id="KW-0547">Nucleotide-binding</keyword>
<evidence type="ECO:0000256" key="2">
    <source>
        <dbReference type="ARBA" id="ARBA00022840"/>
    </source>
</evidence>
<dbReference type="Gene3D" id="1.10.10.60">
    <property type="entry name" value="Homeodomain-like"/>
    <property type="match status" value="1"/>
</dbReference>
<dbReference type="Pfam" id="PF13426">
    <property type="entry name" value="PAS_9"/>
    <property type="match status" value="1"/>
</dbReference>
<dbReference type="SUPFAM" id="SSF52540">
    <property type="entry name" value="P-loop containing nucleoside triphosphate hydrolases"/>
    <property type="match status" value="1"/>
</dbReference>
<protein>
    <submittedName>
        <fullName evidence="10">PAS domain S-box protein</fullName>
    </submittedName>
</protein>
<dbReference type="Proteomes" id="UP000885847">
    <property type="component" value="Unassembled WGS sequence"/>
</dbReference>